<sequence length="123" mass="13603">MAKARFSLTFMLLRENLRGIVITSLVVGVCILAIGALIARRSSPIVDVERVTGTAVNVLNAPSSPEAWIGRGFRYQYGIRLNENDLLAFVYGDAATPRTIGSEVSIERQYRRNGAETYQLLNK</sequence>
<feature type="transmembrane region" description="Helical" evidence="1">
    <location>
        <begin position="20"/>
        <end position="39"/>
    </location>
</feature>
<dbReference type="EMBL" id="VLKT01000016">
    <property type="protein sequence ID" value="TWI36445.1"/>
    <property type="molecule type" value="Genomic_DNA"/>
</dbReference>
<reference evidence="2 3" key="1">
    <citation type="journal article" date="2015" name="Stand. Genomic Sci.">
        <title>Genomic Encyclopedia of Bacterial and Archaeal Type Strains, Phase III: the genomes of soil and plant-associated and newly described type strains.</title>
        <authorList>
            <person name="Whitman W.B."/>
            <person name="Woyke T."/>
            <person name="Klenk H.P."/>
            <person name="Zhou Y."/>
            <person name="Lilburn T.G."/>
            <person name="Beck B.J."/>
            <person name="De Vos P."/>
            <person name="Vandamme P."/>
            <person name="Eisen J.A."/>
            <person name="Garrity G."/>
            <person name="Hugenholtz P."/>
            <person name="Kyrpides N.C."/>
        </authorList>
    </citation>
    <scope>NUCLEOTIDE SEQUENCE [LARGE SCALE GENOMIC DNA]</scope>
    <source>
        <strain evidence="2 3">CGMCC 1.2546</strain>
    </source>
</reference>
<dbReference type="AlphaFoldDB" id="A0A562NW91"/>
<evidence type="ECO:0000313" key="3">
    <source>
        <dbReference type="Proteomes" id="UP000317122"/>
    </source>
</evidence>
<organism evidence="2 3">
    <name type="scientific">Mesorhizobium tianshanense</name>
    <dbReference type="NCBI Taxonomy" id="39844"/>
    <lineage>
        <taxon>Bacteria</taxon>
        <taxon>Pseudomonadati</taxon>
        <taxon>Pseudomonadota</taxon>
        <taxon>Alphaproteobacteria</taxon>
        <taxon>Hyphomicrobiales</taxon>
        <taxon>Phyllobacteriaceae</taxon>
        <taxon>Mesorhizobium</taxon>
    </lineage>
</organism>
<keyword evidence="1" id="KW-0812">Transmembrane</keyword>
<keyword evidence="1" id="KW-1133">Transmembrane helix</keyword>
<proteinExistence type="predicted"/>
<accession>A0A562NW91</accession>
<comment type="caution">
    <text evidence="2">The sequence shown here is derived from an EMBL/GenBank/DDBJ whole genome shotgun (WGS) entry which is preliminary data.</text>
</comment>
<keyword evidence="3" id="KW-1185">Reference proteome</keyword>
<gene>
    <name evidence="2" type="ORF">IQ26_02958</name>
</gene>
<name>A0A562NW91_9HYPH</name>
<dbReference type="RefSeq" id="WP_145718390.1">
    <property type="nucleotide sequence ID" value="NZ_BSPF01000027.1"/>
</dbReference>
<protein>
    <submittedName>
        <fullName evidence="2">Uncharacterized protein</fullName>
    </submittedName>
</protein>
<evidence type="ECO:0000313" key="2">
    <source>
        <dbReference type="EMBL" id="TWI36445.1"/>
    </source>
</evidence>
<dbReference type="Proteomes" id="UP000317122">
    <property type="component" value="Unassembled WGS sequence"/>
</dbReference>
<evidence type="ECO:0000256" key="1">
    <source>
        <dbReference type="SAM" id="Phobius"/>
    </source>
</evidence>
<keyword evidence="1" id="KW-0472">Membrane</keyword>
<dbReference type="OrthoDB" id="8082143at2"/>